<keyword evidence="4" id="KW-1133">Transmembrane helix</keyword>
<dbReference type="PANTHER" id="PTHR44943:SF8">
    <property type="entry name" value="TPR REPEAT-CONTAINING PROTEIN MJ0263"/>
    <property type="match status" value="1"/>
</dbReference>
<keyword evidence="4" id="KW-0472">Membrane</keyword>
<name>A0A8J7TJZ3_9BACT</name>
<evidence type="ECO:0000313" key="5">
    <source>
        <dbReference type="EMBL" id="MBN8658809.1"/>
    </source>
</evidence>
<dbReference type="PANTHER" id="PTHR44943">
    <property type="entry name" value="CELLULOSE SYNTHASE OPERON PROTEIN C"/>
    <property type="match status" value="1"/>
</dbReference>
<evidence type="ECO:0000313" key="6">
    <source>
        <dbReference type="Proteomes" id="UP000664277"/>
    </source>
</evidence>
<feature type="repeat" description="TPR" evidence="3">
    <location>
        <begin position="149"/>
        <end position="182"/>
    </location>
</feature>
<dbReference type="EMBL" id="JAFLCK010000001">
    <property type="protein sequence ID" value="MBN8658809.1"/>
    <property type="molecule type" value="Genomic_DNA"/>
</dbReference>
<feature type="transmembrane region" description="Helical" evidence="4">
    <location>
        <begin position="262"/>
        <end position="282"/>
    </location>
</feature>
<evidence type="ECO:0000256" key="1">
    <source>
        <dbReference type="ARBA" id="ARBA00022737"/>
    </source>
</evidence>
<keyword evidence="1" id="KW-0677">Repeat</keyword>
<evidence type="ECO:0000256" key="2">
    <source>
        <dbReference type="ARBA" id="ARBA00022803"/>
    </source>
</evidence>
<dbReference type="Proteomes" id="UP000664277">
    <property type="component" value="Unassembled WGS sequence"/>
</dbReference>
<reference evidence="5" key="1">
    <citation type="submission" date="2021-02" db="EMBL/GenBank/DDBJ databases">
        <title>Genome-Resolved Metagenomics of a Microbial Community Performing Photosynthetic Biological Nutrient Removal.</title>
        <authorList>
            <person name="Mcdaniel E.A."/>
        </authorList>
    </citation>
    <scope>NUCLEOTIDE SEQUENCE</scope>
    <source>
        <strain evidence="5">UWPOB_OBS1</strain>
    </source>
</reference>
<feature type="repeat" description="TPR" evidence="3">
    <location>
        <begin position="81"/>
        <end position="114"/>
    </location>
</feature>
<accession>A0A8J7TJZ3</accession>
<evidence type="ECO:0000256" key="3">
    <source>
        <dbReference type="PROSITE-ProRule" id="PRU00339"/>
    </source>
</evidence>
<dbReference type="Gene3D" id="1.25.40.10">
    <property type="entry name" value="Tetratricopeptide repeat domain"/>
    <property type="match status" value="1"/>
</dbReference>
<organism evidence="5 6">
    <name type="scientific">Candidatus Obscuribacter phosphatis</name>
    <dbReference type="NCBI Taxonomy" id="1906157"/>
    <lineage>
        <taxon>Bacteria</taxon>
        <taxon>Bacillati</taxon>
        <taxon>Candidatus Melainabacteria</taxon>
        <taxon>Candidatus Obscuribacterales</taxon>
        <taxon>Candidatus Obscuribacteraceae</taxon>
        <taxon>Candidatus Obscuribacter</taxon>
    </lineage>
</organism>
<dbReference type="PROSITE" id="PS50005">
    <property type="entry name" value="TPR"/>
    <property type="match status" value="2"/>
</dbReference>
<dbReference type="InterPro" id="IPR051685">
    <property type="entry name" value="Ycf3/AcsC/BcsC/TPR_MFPF"/>
</dbReference>
<dbReference type="Pfam" id="PF14559">
    <property type="entry name" value="TPR_19"/>
    <property type="match status" value="2"/>
</dbReference>
<dbReference type="Pfam" id="PF13181">
    <property type="entry name" value="TPR_8"/>
    <property type="match status" value="1"/>
</dbReference>
<comment type="caution">
    <text evidence="5">The sequence shown here is derived from an EMBL/GenBank/DDBJ whole genome shotgun (WGS) entry which is preliminary data.</text>
</comment>
<keyword evidence="2 3" id="KW-0802">TPR repeat</keyword>
<dbReference type="AlphaFoldDB" id="A0A8J7TJZ3"/>
<dbReference type="SMART" id="SM00028">
    <property type="entry name" value="TPR"/>
    <property type="match status" value="5"/>
</dbReference>
<sequence>MSESESENSNPNVDVALRRCELLGEQGRFKEARQEALSVLAIEPDNLPAARLLAYCHWALGDNSEAINVCEQTLAYCPTDIVTLKTIGQIYRAMKLFDKSQAYFLDALNLDPDDDNTHLNLSNLYLAKEDPETGLYYAQSGLEIAPDNPDLLVNQACAYWALNRHEEARNTCRTALELAPNNALYHYDYALFNESYNRQLALEHVKEALRLNPNDKKAQTLLVNLLQDENRLVAPLLKFIGEVGRRQSEIASQEGRNVFLEYAALLALVIPIFLCYTLSIFLLRLTSSAKLLPPSWVKINNYSLFGLAVFVLLTGGIFTMVEFTQAKERAERQALVVTKANADQSFLRFRKQFVSGKKLSGSRQDFETLYQIEKERNPQNPERRLLTTFWLGIIEASLISPLKALAYFDEAEKLAEAACDRNDLDSRFRLICTQRLLQAYKDYVKGKSKTEPDRPDWLNTAGDIK</sequence>
<proteinExistence type="predicted"/>
<dbReference type="SUPFAM" id="SSF48452">
    <property type="entry name" value="TPR-like"/>
    <property type="match status" value="1"/>
</dbReference>
<dbReference type="InterPro" id="IPR019734">
    <property type="entry name" value="TPR_rpt"/>
</dbReference>
<protein>
    <submittedName>
        <fullName evidence="5">Tetratricopeptide repeat protein</fullName>
    </submittedName>
</protein>
<keyword evidence="4" id="KW-0812">Transmembrane</keyword>
<dbReference type="InterPro" id="IPR011990">
    <property type="entry name" value="TPR-like_helical_dom_sf"/>
</dbReference>
<gene>
    <name evidence="5" type="ORF">J0M35_00485</name>
</gene>
<evidence type="ECO:0000256" key="4">
    <source>
        <dbReference type="SAM" id="Phobius"/>
    </source>
</evidence>
<feature type="transmembrane region" description="Helical" evidence="4">
    <location>
        <begin position="302"/>
        <end position="323"/>
    </location>
</feature>